<dbReference type="Gene3D" id="3.60.21.50">
    <property type="match status" value="1"/>
</dbReference>
<evidence type="ECO:0000256" key="8">
    <source>
        <dbReference type="ARBA" id="ARBA00022801"/>
    </source>
</evidence>
<evidence type="ECO:0000313" key="19">
    <source>
        <dbReference type="Proteomes" id="UP000185744"/>
    </source>
</evidence>
<dbReference type="InterPro" id="IPR029052">
    <property type="entry name" value="Metallo-depent_PP-like"/>
</dbReference>
<dbReference type="HAMAP" id="MF_00325">
    <property type="entry name" value="DNApol_II_A_arch"/>
    <property type="match status" value="1"/>
</dbReference>
<keyword evidence="9 15" id="KW-0269">Exonuclease</keyword>
<proteinExistence type="inferred from homology"/>
<evidence type="ECO:0000256" key="14">
    <source>
        <dbReference type="ARBA" id="ARBA00049244"/>
    </source>
</evidence>
<feature type="compositionally biased region" description="Low complexity" evidence="16">
    <location>
        <begin position="50"/>
        <end position="72"/>
    </location>
</feature>
<dbReference type="GO" id="GO:0003677">
    <property type="term" value="F:DNA binding"/>
    <property type="evidence" value="ECO:0007669"/>
    <property type="project" value="UniProtKB-UniRule"/>
</dbReference>
<reference evidence="18" key="1">
    <citation type="submission" date="2016-12" db="EMBL/GenBank/DDBJ databases">
        <title>Discovery of methanogenic haloarchaea.</title>
        <authorList>
            <person name="Sorokin D.Y."/>
            <person name="Makarova K.S."/>
            <person name="Abbas B."/>
            <person name="Ferrer M."/>
            <person name="Golyshin P.N."/>
        </authorList>
    </citation>
    <scope>NUCLEOTIDE SEQUENCE [LARGE SCALE GENOMIC DNA]</scope>
    <source>
        <strain evidence="18">HMET1</strain>
    </source>
</reference>
<dbReference type="GO" id="GO:0003887">
    <property type="term" value="F:DNA-directed DNA polymerase activity"/>
    <property type="evidence" value="ECO:0007669"/>
    <property type="project" value="UniProtKB-UniRule"/>
</dbReference>
<gene>
    <name evidence="15" type="primary">polB</name>
    <name evidence="18" type="ORF">BTN85_0150</name>
</gene>
<dbReference type="InterPro" id="IPR011149">
    <property type="entry name" value="Pol2_small_arc"/>
</dbReference>
<dbReference type="FunCoup" id="A0A1Q6DTN3">
    <property type="interactions" value="12"/>
</dbReference>
<dbReference type="SUPFAM" id="SSF56300">
    <property type="entry name" value="Metallo-dependent phosphatases"/>
    <property type="match status" value="1"/>
</dbReference>
<keyword evidence="7 15" id="KW-0540">Nuclease</keyword>
<comment type="function">
    <text evidence="13 15">Possesses two activities: a DNA synthesis (polymerase) and an exonucleolytic activity that degrades single-stranded DNA in the 3' to 5' direction. Has a template-primer preference which is characteristic of a replicative DNA polymerase.</text>
</comment>
<dbReference type="GO" id="GO:0006271">
    <property type="term" value="P:DNA strand elongation involved in DNA replication"/>
    <property type="evidence" value="ECO:0007669"/>
    <property type="project" value="TreeGrafter"/>
</dbReference>
<name>A0A1Q6DTN3_METT1</name>
<comment type="subunit">
    <text evidence="3 15">Heterodimer of a large subunit and a small subunit.</text>
</comment>
<comment type="similarity">
    <text evidence="2 15">Belongs to the DNA polymerase delta/II small subunit family.</text>
</comment>
<evidence type="ECO:0000256" key="16">
    <source>
        <dbReference type="SAM" id="MobiDB-lite"/>
    </source>
</evidence>
<dbReference type="EC" id="3.1.11.1" evidence="15"/>
<keyword evidence="10 15" id="KW-0239">DNA-directed DNA polymerase</keyword>
<organism evidence="18 19">
    <name type="scientific">Methanohalarchaeum thermophilum</name>
    <dbReference type="NCBI Taxonomy" id="1903181"/>
    <lineage>
        <taxon>Archaea</taxon>
        <taxon>Methanobacteriati</taxon>
        <taxon>Methanobacteriota</taxon>
        <taxon>Methanonatronarchaeia</taxon>
        <taxon>Methanonatronarchaeales</taxon>
        <taxon>Methanonatronarchaeaceae</taxon>
        <taxon>Candidatus Methanohalarchaeum</taxon>
    </lineage>
</organism>
<dbReference type="Pfam" id="PF04042">
    <property type="entry name" value="DNA_pol_E_B"/>
    <property type="match status" value="1"/>
</dbReference>
<evidence type="ECO:0000256" key="13">
    <source>
        <dbReference type="ARBA" id="ARBA00024817"/>
    </source>
</evidence>
<dbReference type="InterPro" id="IPR024826">
    <property type="entry name" value="DNA_pol_delta/II_ssu"/>
</dbReference>
<dbReference type="PANTHER" id="PTHR10416">
    <property type="entry name" value="DNA POLYMERASE DELTA SUBUNIT 2"/>
    <property type="match status" value="1"/>
</dbReference>
<evidence type="ECO:0000256" key="15">
    <source>
        <dbReference type="HAMAP-Rule" id="MF_00325"/>
    </source>
</evidence>
<dbReference type="InterPro" id="IPR007185">
    <property type="entry name" value="DNA_pol_a/d/e_bsu"/>
</dbReference>
<evidence type="ECO:0000313" key="18">
    <source>
        <dbReference type="EMBL" id="OKY77682.1"/>
    </source>
</evidence>
<evidence type="ECO:0000256" key="4">
    <source>
        <dbReference type="ARBA" id="ARBA00022679"/>
    </source>
</evidence>
<evidence type="ECO:0000256" key="6">
    <source>
        <dbReference type="ARBA" id="ARBA00022705"/>
    </source>
</evidence>
<evidence type="ECO:0000259" key="17">
    <source>
        <dbReference type="Pfam" id="PF04042"/>
    </source>
</evidence>
<dbReference type="NCBIfam" id="NF003116">
    <property type="entry name" value="PRK04036.1-1"/>
    <property type="match status" value="1"/>
</dbReference>
<evidence type="ECO:0000256" key="3">
    <source>
        <dbReference type="ARBA" id="ARBA00011315"/>
    </source>
</evidence>
<feature type="compositionally biased region" description="Basic and acidic residues" evidence="16">
    <location>
        <begin position="108"/>
        <end position="119"/>
    </location>
</feature>
<sequence length="529" mass="60667">MISEGIFIHPEAKKLIKEKNSPDKFLKEVINFIPDSEAVILPKHIKKYLNSKSKNQKNPNSQSRSNPNPDSRSLSEESKKSTEDNNKVRDKEESKVKSVKNSSKKKKKDDLGDHKDEKQGSEFRVIKDITGKSESEGELDDFLSYFRDRFSKIKDKLKVRNELRDFRPIESLKRVKSEEISFIGIVREVRETKNNHKLLIIEDETEEVPAIALKNKQEVFEDSEKVLKDEIIGIKGRLTDDSDLVIINKIIWPDKQIRSEQNTADRKFYTAFVSDIHFGSKCFLEKPWNKFIKWLNGDLGGENLKKLSKEVEYLVIAGDIVEGIGIYPNQKQELSLKSIKEQYKEAAKQLSRIPDRVKIVLSPGNHDAVRQAEPQPALENKVAEFFNELENVELVGNPSQIEIDGVKILVYHGRSLDDLVASIPGLSYDEPGKIMEEFVRRRHLAPRYGGNTPLSPEKEDYMVVDDPDIIHSGHIHKFGINNYRDVTLLNTGTWQGQTKFMRKRGIEPVTGKVTLMKMDELTPKVLNFS</sequence>
<protein>
    <recommendedName>
        <fullName evidence="15">DNA polymerase II small subunit</fullName>
        <shortName evidence="15">Pol II</shortName>
        <ecNumber evidence="15">2.7.7.7</ecNumber>
    </recommendedName>
    <alternativeName>
        <fullName evidence="15">Exodeoxyribonuclease small subunit</fullName>
        <ecNumber evidence="15">3.1.11.1</ecNumber>
    </alternativeName>
</protein>
<keyword evidence="5 15" id="KW-0548">Nucleotidyltransferase</keyword>
<dbReference type="PANTHER" id="PTHR10416:SF0">
    <property type="entry name" value="DNA POLYMERASE DELTA SUBUNIT 2"/>
    <property type="match status" value="1"/>
</dbReference>
<evidence type="ECO:0000256" key="11">
    <source>
        <dbReference type="ARBA" id="ARBA00023125"/>
    </source>
</evidence>
<dbReference type="PIRSF" id="PIRSF000803">
    <property type="entry name" value="Arc_Pol2_small"/>
    <property type="match status" value="1"/>
</dbReference>
<evidence type="ECO:0000256" key="10">
    <source>
        <dbReference type="ARBA" id="ARBA00022932"/>
    </source>
</evidence>
<dbReference type="AlphaFoldDB" id="A0A1Q6DTN3"/>
<dbReference type="STRING" id="1903181.BTN85_0150"/>
<comment type="catalytic activity">
    <reaction evidence="1 15">
        <text>Exonucleolytic cleavage in the 3'- to 5'-direction to yield nucleoside 5'-phosphates.</text>
        <dbReference type="EC" id="3.1.11.1"/>
    </reaction>
</comment>
<dbReference type="GO" id="GO:0008310">
    <property type="term" value="F:single-stranded DNA 3'-5' DNA exonuclease activity"/>
    <property type="evidence" value="ECO:0007669"/>
    <property type="project" value="UniProtKB-EC"/>
</dbReference>
<evidence type="ECO:0000256" key="1">
    <source>
        <dbReference type="ARBA" id="ARBA00000563"/>
    </source>
</evidence>
<evidence type="ECO:0000256" key="5">
    <source>
        <dbReference type="ARBA" id="ARBA00022695"/>
    </source>
</evidence>
<keyword evidence="6 15" id="KW-0235">DNA replication</keyword>
<dbReference type="EMBL" id="MSDW01000001">
    <property type="protein sequence ID" value="OKY77682.1"/>
    <property type="molecule type" value="Genomic_DNA"/>
</dbReference>
<evidence type="ECO:0000256" key="9">
    <source>
        <dbReference type="ARBA" id="ARBA00022839"/>
    </source>
</evidence>
<accession>A0A1Q6DTN3</accession>
<keyword evidence="12 15" id="KW-0511">Multifunctional enzyme</keyword>
<dbReference type="Proteomes" id="UP000185744">
    <property type="component" value="Unassembled WGS sequence"/>
</dbReference>
<keyword evidence="19" id="KW-1185">Reference proteome</keyword>
<dbReference type="GO" id="GO:0042575">
    <property type="term" value="C:DNA polymerase complex"/>
    <property type="evidence" value="ECO:0007669"/>
    <property type="project" value="TreeGrafter"/>
</dbReference>
<evidence type="ECO:0000256" key="12">
    <source>
        <dbReference type="ARBA" id="ARBA00023268"/>
    </source>
</evidence>
<dbReference type="NCBIfam" id="NF003118">
    <property type="entry name" value="PRK04036.1-3"/>
    <property type="match status" value="1"/>
</dbReference>
<keyword evidence="8 15" id="KW-0378">Hydrolase</keyword>
<feature type="domain" description="DNA polymerase alpha/delta/epsilon subunit B" evidence="17">
    <location>
        <begin position="271"/>
        <end position="474"/>
    </location>
</feature>
<evidence type="ECO:0000256" key="2">
    <source>
        <dbReference type="ARBA" id="ARBA00006035"/>
    </source>
</evidence>
<evidence type="ECO:0000256" key="7">
    <source>
        <dbReference type="ARBA" id="ARBA00022722"/>
    </source>
</evidence>
<dbReference type="InParanoid" id="A0A1Q6DTN3"/>
<feature type="region of interest" description="Disordered" evidence="16">
    <location>
        <begin position="49"/>
        <end position="119"/>
    </location>
</feature>
<comment type="catalytic activity">
    <reaction evidence="14 15">
        <text>DNA(n) + a 2'-deoxyribonucleoside 5'-triphosphate = DNA(n+1) + diphosphate</text>
        <dbReference type="Rhea" id="RHEA:22508"/>
        <dbReference type="Rhea" id="RHEA-COMP:17339"/>
        <dbReference type="Rhea" id="RHEA-COMP:17340"/>
        <dbReference type="ChEBI" id="CHEBI:33019"/>
        <dbReference type="ChEBI" id="CHEBI:61560"/>
        <dbReference type="ChEBI" id="CHEBI:173112"/>
        <dbReference type="EC" id="2.7.7.7"/>
    </reaction>
</comment>
<feature type="compositionally biased region" description="Basic and acidic residues" evidence="16">
    <location>
        <begin position="73"/>
        <end position="96"/>
    </location>
</feature>
<comment type="caution">
    <text evidence="18">The sequence shown here is derived from an EMBL/GenBank/DDBJ whole genome shotgun (WGS) entry which is preliminary data.</text>
</comment>
<keyword evidence="11 15" id="KW-0238">DNA-binding</keyword>
<dbReference type="EC" id="2.7.7.7" evidence="15"/>
<dbReference type="GO" id="GO:0006308">
    <property type="term" value="P:DNA catabolic process"/>
    <property type="evidence" value="ECO:0007669"/>
    <property type="project" value="UniProtKB-UniRule"/>
</dbReference>
<keyword evidence="4 15" id="KW-0808">Transferase</keyword>